<evidence type="ECO:0000313" key="2">
    <source>
        <dbReference type="EMBL" id="MBD2189545.1"/>
    </source>
</evidence>
<dbReference type="EMBL" id="JACJQB010000042">
    <property type="protein sequence ID" value="MBD2189545.1"/>
    <property type="molecule type" value="Genomic_DNA"/>
</dbReference>
<feature type="compositionally biased region" description="Basic and acidic residues" evidence="1">
    <location>
        <begin position="94"/>
        <end position="104"/>
    </location>
</feature>
<feature type="compositionally biased region" description="Polar residues" evidence="1">
    <location>
        <begin position="192"/>
        <end position="203"/>
    </location>
</feature>
<feature type="region of interest" description="Disordered" evidence="1">
    <location>
        <begin position="188"/>
        <end position="216"/>
    </location>
</feature>
<evidence type="ECO:0000313" key="3">
    <source>
        <dbReference type="Proteomes" id="UP000642094"/>
    </source>
</evidence>
<keyword evidence="3" id="KW-1185">Reference proteome</keyword>
<feature type="region of interest" description="Disordered" evidence="1">
    <location>
        <begin position="56"/>
        <end position="127"/>
    </location>
</feature>
<proteinExistence type="predicted"/>
<protein>
    <submittedName>
        <fullName evidence="2">Uncharacterized protein</fullName>
    </submittedName>
</protein>
<name>A0ABR8A182_9CYAN</name>
<comment type="caution">
    <text evidence="2">The sequence shown here is derived from an EMBL/GenBank/DDBJ whole genome shotgun (WGS) entry which is preliminary data.</text>
</comment>
<gene>
    <name evidence="2" type="ORF">H6F41_15530</name>
</gene>
<feature type="compositionally biased region" description="Polar residues" evidence="1">
    <location>
        <begin position="70"/>
        <end position="93"/>
    </location>
</feature>
<reference evidence="2 3" key="1">
    <citation type="journal article" date="2020" name="ISME J.">
        <title>Comparative genomics reveals insights into cyanobacterial evolution and habitat adaptation.</title>
        <authorList>
            <person name="Chen M.Y."/>
            <person name="Teng W.K."/>
            <person name="Zhao L."/>
            <person name="Hu C.X."/>
            <person name="Zhou Y.K."/>
            <person name="Han B.P."/>
            <person name="Song L.R."/>
            <person name="Shu W.S."/>
        </authorList>
    </citation>
    <scope>NUCLEOTIDE SEQUENCE [LARGE SCALE GENOMIC DNA]</scope>
    <source>
        <strain evidence="2 3">FACHB-723</strain>
    </source>
</reference>
<organism evidence="2 3">
    <name type="scientific">Pseudanabaena mucicola FACHB-723</name>
    <dbReference type="NCBI Taxonomy" id="2692860"/>
    <lineage>
        <taxon>Bacteria</taxon>
        <taxon>Bacillati</taxon>
        <taxon>Cyanobacteriota</taxon>
        <taxon>Cyanophyceae</taxon>
        <taxon>Pseudanabaenales</taxon>
        <taxon>Pseudanabaenaceae</taxon>
        <taxon>Pseudanabaena</taxon>
    </lineage>
</organism>
<accession>A0ABR8A182</accession>
<dbReference type="Proteomes" id="UP000642094">
    <property type="component" value="Unassembled WGS sequence"/>
</dbReference>
<evidence type="ECO:0000256" key="1">
    <source>
        <dbReference type="SAM" id="MobiDB-lite"/>
    </source>
</evidence>
<sequence>MAGFALDVGDLLLINGEEVIFKGWVDQSQTAIEVKAIADDNASVKQIRAREITSLSRSLGNGEIPREEANSTAEVSAQQSSPPSDETTATATVDQDHSDHHDQEIPQPSTESVEETPIPETEPAKEPEYNAWEVWTYLERQRVKTLKLLNTFQAEWEANRFVREAERSAPPNLRVHYEVRPIWLDEAEMHGNDQNSEQSSRSNNKQEDLDQADYSEYADAIDVEVVAESL</sequence>